<keyword evidence="1" id="KW-0479">Metal-binding</keyword>
<feature type="transmembrane region" description="Helical" evidence="3">
    <location>
        <begin position="43"/>
        <end position="61"/>
    </location>
</feature>
<feature type="transmembrane region" description="Helical" evidence="3">
    <location>
        <begin position="67"/>
        <end position="93"/>
    </location>
</feature>
<dbReference type="GO" id="GO:0046872">
    <property type="term" value="F:metal ion binding"/>
    <property type="evidence" value="ECO:0007669"/>
    <property type="project" value="UniProtKB-KW"/>
</dbReference>
<dbReference type="PANTHER" id="PTHR31302:SF31">
    <property type="entry name" value="PHOSPHODIESTERASE YAEI"/>
    <property type="match status" value="1"/>
</dbReference>
<dbReference type="Gene3D" id="3.60.21.10">
    <property type="match status" value="1"/>
</dbReference>
<evidence type="ECO:0000256" key="3">
    <source>
        <dbReference type="SAM" id="Phobius"/>
    </source>
</evidence>
<keyword evidence="3" id="KW-0472">Membrane</keyword>
<dbReference type="GO" id="GO:0009245">
    <property type="term" value="P:lipid A biosynthetic process"/>
    <property type="evidence" value="ECO:0007669"/>
    <property type="project" value="TreeGrafter"/>
</dbReference>
<feature type="transmembrane region" description="Helical" evidence="3">
    <location>
        <begin position="6"/>
        <end position="23"/>
    </location>
</feature>
<keyword evidence="6" id="KW-1185">Reference proteome</keyword>
<dbReference type="SUPFAM" id="SSF56300">
    <property type="entry name" value="Metallo-dependent phosphatases"/>
    <property type="match status" value="1"/>
</dbReference>
<dbReference type="AlphaFoldDB" id="A0A2W1N1N0"/>
<dbReference type="RefSeq" id="WP_111063460.1">
    <property type="nucleotide sequence ID" value="NZ_JBHUCU010000007.1"/>
</dbReference>
<sequence length="408" mass="46763">MNSPISFIIILLVFLGIELYIYFWLRSYWQETKIKYRKIVKYLYLGVTSLALVSLLLILTVRDYSSVAIANIFIGVFIINLITKLVLLPFALLDDVRRLGLFTKKKIEHSDKGINRSAFLQKAGLLTAAIPLTALTTGVVIGGAYRYKIHKEKLSFKNFPKAFNGLKVVQISDIHSGSFYDKEAVKRGVKMIMDQKPDLVFFTGDIVNEQAVEMDNYYEVFDKIKAPLGVYSILGNHDYGDYHNWENNEAREENFEAIKKIHQKLGWNLLLDEHIYLERGGERIAVIGVENWGAGFHQIGDLKKAYKGCDAPFKILLSHDPTHWDKQVTVDFKDIDLTLSGHTHGAQMGIETHGFKWSPIQYRYKKWAGLYALENQKLYINRGFGFLGYPGRIGIWPEITVLEFEHNA</sequence>
<protein>
    <submittedName>
        <fullName evidence="5">Metallophosphoesterase</fullName>
    </submittedName>
</protein>
<keyword evidence="3" id="KW-0812">Transmembrane</keyword>
<evidence type="ECO:0000313" key="6">
    <source>
        <dbReference type="Proteomes" id="UP000249248"/>
    </source>
</evidence>
<dbReference type="CDD" id="cd07385">
    <property type="entry name" value="MPP_YkuE_C"/>
    <property type="match status" value="1"/>
</dbReference>
<dbReference type="Proteomes" id="UP000249248">
    <property type="component" value="Unassembled WGS sequence"/>
</dbReference>
<accession>A0A2W1N1N0</accession>
<feature type="domain" description="Calcineurin-like phosphoesterase" evidence="4">
    <location>
        <begin position="166"/>
        <end position="345"/>
    </location>
</feature>
<proteinExistence type="predicted"/>
<dbReference type="GO" id="GO:0016020">
    <property type="term" value="C:membrane"/>
    <property type="evidence" value="ECO:0007669"/>
    <property type="project" value="GOC"/>
</dbReference>
<keyword evidence="3" id="KW-1133">Transmembrane helix</keyword>
<reference evidence="5 6" key="1">
    <citation type="submission" date="2018-06" db="EMBL/GenBank/DDBJ databases">
        <title>The draft genome sequence of Crocinitomix sp. SM1701.</title>
        <authorList>
            <person name="Zhang X."/>
        </authorList>
    </citation>
    <scope>NUCLEOTIDE SEQUENCE [LARGE SCALE GENOMIC DNA]</scope>
    <source>
        <strain evidence="5 6">SM1701</strain>
    </source>
</reference>
<dbReference type="PANTHER" id="PTHR31302">
    <property type="entry name" value="TRANSMEMBRANE PROTEIN WITH METALLOPHOSPHOESTERASE DOMAIN-RELATED"/>
    <property type="match status" value="1"/>
</dbReference>
<organism evidence="5 6">
    <name type="scientific">Putridiphycobacter roseus</name>
    <dbReference type="NCBI Taxonomy" id="2219161"/>
    <lineage>
        <taxon>Bacteria</taxon>
        <taxon>Pseudomonadati</taxon>
        <taxon>Bacteroidota</taxon>
        <taxon>Flavobacteriia</taxon>
        <taxon>Flavobacteriales</taxon>
        <taxon>Crocinitomicaceae</taxon>
        <taxon>Putridiphycobacter</taxon>
    </lineage>
</organism>
<dbReference type="GO" id="GO:0008758">
    <property type="term" value="F:UDP-2,3-diacylglucosamine hydrolase activity"/>
    <property type="evidence" value="ECO:0007669"/>
    <property type="project" value="TreeGrafter"/>
</dbReference>
<dbReference type="InterPro" id="IPR029052">
    <property type="entry name" value="Metallo-depent_PP-like"/>
</dbReference>
<gene>
    <name evidence="5" type="ORF">DNU06_11380</name>
</gene>
<comment type="caution">
    <text evidence="5">The sequence shown here is derived from an EMBL/GenBank/DDBJ whole genome shotgun (WGS) entry which is preliminary data.</text>
</comment>
<dbReference type="InterPro" id="IPR051158">
    <property type="entry name" value="Metallophosphoesterase_sf"/>
</dbReference>
<evidence type="ECO:0000259" key="4">
    <source>
        <dbReference type="Pfam" id="PF00149"/>
    </source>
</evidence>
<evidence type="ECO:0000256" key="2">
    <source>
        <dbReference type="ARBA" id="ARBA00022801"/>
    </source>
</evidence>
<dbReference type="InterPro" id="IPR004843">
    <property type="entry name" value="Calcineurin-like_PHP"/>
</dbReference>
<evidence type="ECO:0000313" key="5">
    <source>
        <dbReference type="EMBL" id="PZE16851.1"/>
    </source>
</evidence>
<evidence type="ECO:0000256" key="1">
    <source>
        <dbReference type="ARBA" id="ARBA00022723"/>
    </source>
</evidence>
<dbReference type="EMBL" id="QKSB01000006">
    <property type="protein sequence ID" value="PZE16851.1"/>
    <property type="molecule type" value="Genomic_DNA"/>
</dbReference>
<feature type="transmembrane region" description="Helical" evidence="3">
    <location>
        <begin position="123"/>
        <end position="145"/>
    </location>
</feature>
<name>A0A2W1N1N0_9FLAO</name>
<keyword evidence="2" id="KW-0378">Hydrolase</keyword>
<dbReference type="OrthoDB" id="9780884at2"/>
<dbReference type="Pfam" id="PF00149">
    <property type="entry name" value="Metallophos"/>
    <property type="match status" value="1"/>
</dbReference>